<sequence length="583" mass="66414">MSCRIPEELLFIEILTRLPVKSLGRFICVSKSWRAQISNPHFIKQHYIRRKSSNSSEVKILLGGPYQGYYKLCSSDWDKICDQNSKELIKLSPELSQWGFAYGCEILGSCNGLVCLGLLAASWPVKIILLNPLTQKQWQLPPLQTVSLFILVAQFYAPQIHCHQLFANLKTSQMSDRIPEELLFIEILLRLPVKSLGRFRCVSKSWRARISNPHFIKQHDIRRKGSNSSEVKILLGGPYQGYYKLCSSDWDKICDQNSKELIKLSPELSQWGFAYGCEILGSCNGLVCLGLLAASWPVKIILLNPLTQKQWQLPPFSFYSLAEFKTSYYEFGFGYDEDSDDYKLVVLTECRRPSFELIYESFHEIMAYSLKSNSWRKIKDSPFQALTNPHQRNGVFAGNALHWIMLDRASHAPFIAAFDLSTEQFFDLPMPEYEDYNIDRGITLGSLDGCLSAVFHIKFDPCIQVHLWVMKDYGIKDSWTQYNVRLPIWGNWNFATPVACLNDSSQQILFQVGKKFLVQYDLEKMSADFAHFLDDLDYCLVACVCFGSLIKPCGGGDGDGGNNGTKAQSSKNDGEDHNIDIIN</sequence>
<dbReference type="PANTHER" id="PTHR31672">
    <property type="entry name" value="BNACNNG10540D PROTEIN"/>
    <property type="match status" value="1"/>
</dbReference>
<organism evidence="3 4">
    <name type="scientific">Coffea arabica</name>
    <name type="common">Arabian coffee</name>
    <dbReference type="NCBI Taxonomy" id="13443"/>
    <lineage>
        <taxon>Eukaryota</taxon>
        <taxon>Viridiplantae</taxon>
        <taxon>Streptophyta</taxon>
        <taxon>Embryophyta</taxon>
        <taxon>Tracheophyta</taxon>
        <taxon>Spermatophyta</taxon>
        <taxon>Magnoliopsida</taxon>
        <taxon>eudicotyledons</taxon>
        <taxon>Gunneridae</taxon>
        <taxon>Pentapetalae</taxon>
        <taxon>asterids</taxon>
        <taxon>lamiids</taxon>
        <taxon>Gentianales</taxon>
        <taxon>Rubiaceae</taxon>
        <taxon>Ixoroideae</taxon>
        <taxon>Gardenieae complex</taxon>
        <taxon>Bertiereae - Coffeeae clade</taxon>
        <taxon>Coffeeae</taxon>
        <taxon>Coffea</taxon>
    </lineage>
</organism>
<dbReference type="Pfam" id="PF00646">
    <property type="entry name" value="F-box"/>
    <property type="match status" value="2"/>
</dbReference>
<dbReference type="CDD" id="cd22157">
    <property type="entry name" value="F-box_AtFBW1-like"/>
    <property type="match status" value="1"/>
</dbReference>
<keyword evidence="3" id="KW-1185">Reference proteome</keyword>
<dbReference type="PANTHER" id="PTHR31672:SF13">
    <property type="entry name" value="F-BOX PROTEIN CPR30-LIKE"/>
    <property type="match status" value="1"/>
</dbReference>
<dbReference type="InterPro" id="IPR001810">
    <property type="entry name" value="F-box_dom"/>
</dbReference>
<dbReference type="Pfam" id="PF07734">
    <property type="entry name" value="FBA_1"/>
    <property type="match status" value="1"/>
</dbReference>
<gene>
    <name evidence="4" type="primary">LOC140037783</name>
</gene>
<dbReference type="GeneID" id="140037783"/>
<dbReference type="SMART" id="SM00256">
    <property type="entry name" value="FBOX"/>
    <property type="match status" value="2"/>
</dbReference>
<feature type="compositionally biased region" description="Basic and acidic residues" evidence="1">
    <location>
        <begin position="572"/>
        <end position="583"/>
    </location>
</feature>
<dbReference type="RefSeq" id="XP_071939005.1">
    <property type="nucleotide sequence ID" value="XM_072082904.1"/>
</dbReference>
<dbReference type="InterPro" id="IPR050796">
    <property type="entry name" value="SCF_F-box_component"/>
</dbReference>
<dbReference type="InterPro" id="IPR006527">
    <property type="entry name" value="F-box-assoc_dom_typ1"/>
</dbReference>
<evidence type="ECO:0000256" key="1">
    <source>
        <dbReference type="SAM" id="MobiDB-lite"/>
    </source>
</evidence>
<feature type="domain" description="F-box" evidence="2">
    <location>
        <begin position="178"/>
        <end position="219"/>
    </location>
</feature>
<proteinExistence type="predicted"/>
<dbReference type="SUPFAM" id="SSF81383">
    <property type="entry name" value="F-box domain"/>
    <property type="match status" value="2"/>
</dbReference>
<dbReference type="Gene3D" id="1.20.1280.50">
    <property type="match status" value="2"/>
</dbReference>
<feature type="domain" description="F-box" evidence="2">
    <location>
        <begin position="5"/>
        <end position="46"/>
    </location>
</feature>
<name>A0ABM4X4R4_COFAR</name>
<dbReference type="NCBIfam" id="TIGR01640">
    <property type="entry name" value="F_box_assoc_1"/>
    <property type="match status" value="1"/>
</dbReference>
<reference evidence="4" key="1">
    <citation type="submission" date="2025-08" db="UniProtKB">
        <authorList>
            <consortium name="RefSeq"/>
        </authorList>
    </citation>
    <scope>IDENTIFICATION</scope>
    <source>
        <tissue evidence="4">Leaves</tissue>
    </source>
</reference>
<protein>
    <submittedName>
        <fullName evidence="4">F-box protein CPR1-like</fullName>
    </submittedName>
</protein>
<evidence type="ECO:0000259" key="2">
    <source>
        <dbReference type="SMART" id="SM00256"/>
    </source>
</evidence>
<feature type="region of interest" description="Disordered" evidence="1">
    <location>
        <begin position="564"/>
        <end position="583"/>
    </location>
</feature>
<accession>A0ABM4X4R4</accession>
<dbReference type="Proteomes" id="UP001652660">
    <property type="component" value="Chromosome 3c"/>
</dbReference>
<dbReference type="InterPro" id="IPR036047">
    <property type="entry name" value="F-box-like_dom_sf"/>
</dbReference>
<evidence type="ECO:0000313" key="4">
    <source>
        <dbReference type="RefSeq" id="XP_071939005.1"/>
    </source>
</evidence>
<dbReference type="InterPro" id="IPR017451">
    <property type="entry name" value="F-box-assoc_interact_dom"/>
</dbReference>
<evidence type="ECO:0000313" key="3">
    <source>
        <dbReference type="Proteomes" id="UP001652660"/>
    </source>
</evidence>